<gene>
    <name evidence="16" type="ORF">GCM10011402_24670</name>
</gene>
<evidence type="ECO:0000256" key="8">
    <source>
        <dbReference type="ARBA" id="ARBA00014472"/>
    </source>
</evidence>
<dbReference type="Pfam" id="PF01063">
    <property type="entry name" value="Aminotran_4"/>
    <property type="match status" value="1"/>
</dbReference>
<dbReference type="NCBIfam" id="NF005209">
    <property type="entry name" value="PRK06680.1"/>
    <property type="match status" value="1"/>
</dbReference>
<comment type="catalytic activity">
    <reaction evidence="12">
        <text>L-isoleucine + 2-oxoglutarate = (S)-3-methyl-2-oxopentanoate + L-glutamate</text>
        <dbReference type="Rhea" id="RHEA:24801"/>
        <dbReference type="ChEBI" id="CHEBI:16810"/>
        <dbReference type="ChEBI" id="CHEBI:29985"/>
        <dbReference type="ChEBI" id="CHEBI:35146"/>
        <dbReference type="ChEBI" id="CHEBI:58045"/>
        <dbReference type="EC" id="2.6.1.42"/>
    </reaction>
</comment>
<dbReference type="PANTHER" id="PTHR42743">
    <property type="entry name" value="AMINO-ACID AMINOTRANSFERASE"/>
    <property type="match status" value="1"/>
</dbReference>
<dbReference type="GO" id="GO:0008483">
    <property type="term" value="F:transaminase activity"/>
    <property type="evidence" value="ECO:0007669"/>
    <property type="project" value="UniProtKB-KW"/>
</dbReference>
<evidence type="ECO:0000256" key="6">
    <source>
        <dbReference type="ARBA" id="ARBA00009320"/>
    </source>
</evidence>
<dbReference type="InterPro" id="IPR001544">
    <property type="entry name" value="Aminotrans_IV"/>
</dbReference>
<dbReference type="EMBL" id="BMIV01000008">
    <property type="protein sequence ID" value="GGF71178.1"/>
    <property type="molecule type" value="Genomic_DNA"/>
</dbReference>
<dbReference type="Proteomes" id="UP000640509">
    <property type="component" value="Unassembled WGS sequence"/>
</dbReference>
<organism evidence="16 17">
    <name type="scientific">Paracoccus acridae</name>
    <dbReference type="NCBI Taxonomy" id="1795310"/>
    <lineage>
        <taxon>Bacteria</taxon>
        <taxon>Pseudomonadati</taxon>
        <taxon>Pseudomonadota</taxon>
        <taxon>Alphaproteobacteria</taxon>
        <taxon>Rhodobacterales</taxon>
        <taxon>Paracoccaceae</taxon>
        <taxon>Paracoccus</taxon>
    </lineage>
</organism>
<comment type="pathway">
    <text evidence="4">Amino-acid biosynthesis; L-valine biosynthesis; L-valine from pyruvate: step 4/4.</text>
</comment>
<dbReference type="InterPro" id="IPR036038">
    <property type="entry name" value="Aminotransferase-like"/>
</dbReference>
<reference evidence="17" key="1">
    <citation type="journal article" date="2019" name="Int. J. Syst. Evol. Microbiol.">
        <title>The Global Catalogue of Microorganisms (GCM) 10K type strain sequencing project: providing services to taxonomists for standard genome sequencing and annotation.</title>
        <authorList>
            <consortium name="The Broad Institute Genomics Platform"/>
            <consortium name="The Broad Institute Genome Sequencing Center for Infectious Disease"/>
            <person name="Wu L."/>
            <person name="Ma J."/>
        </authorList>
    </citation>
    <scope>NUCLEOTIDE SEQUENCE [LARGE SCALE GENOMIC DNA]</scope>
    <source>
        <strain evidence="17">CGMCC 1.15419</strain>
    </source>
</reference>
<comment type="catalytic activity">
    <reaction evidence="13">
        <text>L-leucine + 2-oxoglutarate = 4-methyl-2-oxopentanoate + L-glutamate</text>
        <dbReference type="Rhea" id="RHEA:18321"/>
        <dbReference type="ChEBI" id="CHEBI:16810"/>
        <dbReference type="ChEBI" id="CHEBI:17865"/>
        <dbReference type="ChEBI" id="CHEBI:29985"/>
        <dbReference type="ChEBI" id="CHEBI:57427"/>
        <dbReference type="EC" id="2.6.1.42"/>
    </reaction>
</comment>
<evidence type="ECO:0000256" key="12">
    <source>
        <dbReference type="ARBA" id="ARBA00048798"/>
    </source>
</evidence>
<comment type="catalytic activity">
    <reaction evidence="11">
        <text>L-valine + 2-oxoglutarate = 3-methyl-2-oxobutanoate + L-glutamate</text>
        <dbReference type="Rhea" id="RHEA:24813"/>
        <dbReference type="ChEBI" id="CHEBI:11851"/>
        <dbReference type="ChEBI" id="CHEBI:16810"/>
        <dbReference type="ChEBI" id="CHEBI:29985"/>
        <dbReference type="ChEBI" id="CHEBI:57762"/>
        <dbReference type="EC" id="2.6.1.42"/>
    </reaction>
</comment>
<accession>A0ABQ1VJ67</accession>
<dbReference type="SUPFAM" id="SSF56752">
    <property type="entry name" value="D-aminoacid aminotransferase-like PLP-dependent enzymes"/>
    <property type="match status" value="1"/>
</dbReference>
<comment type="function">
    <text evidence="2">Acts on leucine, isoleucine and valine.</text>
</comment>
<evidence type="ECO:0000256" key="5">
    <source>
        <dbReference type="ARBA" id="ARBA00005072"/>
    </source>
</evidence>
<evidence type="ECO:0000256" key="13">
    <source>
        <dbReference type="ARBA" id="ARBA00049229"/>
    </source>
</evidence>
<evidence type="ECO:0000256" key="9">
    <source>
        <dbReference type="ARBA" id="ARBA00022898"/>
    </source>
</evidence>
<evidence type="ECO:0000256" key="11">
    <source>
        <dbReference type="ARBA" id="ARBA00048212"/>
    </source>
</evidence>
<dbReference type="EC" id="2.6.1.42" evidence="7"/>
<dbReference type="Gene3D" id="3.30.470.10">
    <property type="match status" value="1"/>
</dbReference>
<evidence type="ECO:0000256" key="14">
    <source>
        <dbReference type="RuleBase" id="RU004106"/>
    </source>
</evidence>
<evidence type="ECO:0000313" key="16">
    <source>
        <dbReference type="EMBL" id="GGF71178.1"/>
    </source>
</evidence>
<dbReference type="PANTHER" id="PTHR42743:SF11">
    <property type="entry name" value="AMINODEOXYCHORISMATE LYASE"/>
    <property type="match status" value="1"/>
</dbReference>
<comment type="pathway">
    <text evidence="5">Amino-acid biosynthesis; L-leucine biosynthesis; L-leucine from 3-methyl-2-oxobutanoate: step 4/4.</text>
</comment>
<evidence type="ECO:0000256" key="4">
    <source>
        <dbReference type="ARBA" id="ARBA00004931"/>
    </source>
</evidence>
<keyword evidence="16" id="KW-0808">Transferase</keyword>
<dbReference type="InterPro" id="IPR018300">
    <property type="entry name" value="Aminotrans_IV_CS"/>
</dbReference>
<keyword evidence="10" id="KW-0028">Amino-acid biosynthesis</keyword>
<keyword evidence="17" id="KW-1185">Reference proteome</keyword>
<dbReference type="PROSITE" id="PS00770">
    <property type="entry name" value="AA_TRANSFER_CLASS_4"/>
    <property type="match status" value="1"/>
</dbReference>
<name>A0ABQ1VJ67_9RHOB</name>
<keyword evidence="10" id="KW-0100">Branched-chain amino acid biosynthesis</keyword>
<protein>
    <recommendedName>
        <fullName evidence="8">Probable branched-chain-amino-acid aminotransferase</fullName>
        <ecNumber evidence="7">2.6.1.42</ecNumber>
    </recommendedName>
</protein>
<dbReference type="InterPro" id="IPR043132">
    <property type="entry name" value="BCAT-like_C"/>
</dbReference>
<keyword evidence="9 15" id="KW-0663">Pyridoxal phosphate</keyword>
<evidence type="ECO:0000256" key="7">
    <source>
        <dbReference type="ARBA" id="ARBA00013053"/>
    </source>
</evidence>
<comment type="cofactor">
    <cofactor evidence="1 15">
        <name>pyridoxal 5'-phosphate</name>
        <dbReference type="ChEBI" id="CHEBI:597326"/>
    </cofactor>
</comment>
<evidence type="ECO:0000256" key="15">
    <source>
        <dbReference type="RuleBase" id="RU004516"/>
    </source>
</evidence>
<dbReference type="CDD" id="cd01558">
    <property type="entry name" value="D-AAT_like"/>
    <property type="match status" value="1"/>
</dbReference>
<dbReference type="Gene3D" id="3.20.10.10">
    <property type="entry name" value="D-amino Acid Aminotransferase, subunit A, domain 2"/>
    <property type="match status" value="1"/>
</dbReference>
<sequence>MVCLDDAALWAQDRCHNRGTEGDTMTRTVYVNGEYLPEDQATISIFDRGFLMADGVYEVVSVLDGKLLDFEGHMVRLKRSLGELAMDNPLSDDEYLRAFRALVEKNAITDGLVYLQVTRGNPGDRDFAYPPAGTGPTVVMFTQSKPGLADAPAAKTGWKVISIEDARWARRDIKTVQLLYPSMAKMEAKARGVDDAWMVEDGLVTEGTSNNAYIVKNGTIVTRALSNDILHGITRAAVLRFAAEAQMQVEERSFTIAEAQDADEAFITSASAFVMPVVEIDGAAVGTGQVGPVATRLREIYLEESRKAAV</sequence>
<evidence type="ECO:0000256" key="1">
    <source>
        <dbReference type="ARBA" id="ARBA00001933"/>
    </source>
</evidence>
<evidence type="ECO:0000313" key="17">
    <source>
        <dbReference type="Proteomes" id="UP000640509"/>
    </source>
</evidence>
<evidence type="ECO:0000256" key="2">
    <source>
        <dbReference type="ARBA" id="ARBA00003109"/>
    </source>
</evidence>
<comment type="caution">
    <text evidence="16">The sequence shown here is derived from an EMBL/GenBank/DDBJ whole genome shotgun (WGS) entry which is preliminary data.</text>
</comment>
<keyword evidence="16" id="KW-0032">Aminotransferase</keyword>
<proteinExistence type="inferred from homology"/>
<evidence type="ECO:0000256" key="3">
    <source>
        <dbReference type="ARBA" id="ARBA00004824"/>
    </source>
</evidence>
<comment type="pathway">
    <text evidence="3">Amino-acid biosynthesis; L-isoleucine biosynthesis; L-isoleucine from 2-oxobutanoate: step 4/4.</text>
</comment>
<comment type="similarity">
    <text evidence="6 14">Belongs to the class-IV pyridoxal-phosphate-dependent aminotransferase family.</text>
</comment>
<evidence type="ECO:0000256" key="10">
    <source>
        <dbReference type="ARBA" id="ARBA00023304"/>
    </source>
</evidence>
<dbReference type="InterPro" id="IPR043131">
    <property type="entry name" value="BCAT-like_N"/>
</dbReference>
<dbReference type="InterPro" id="IPR050571">
    <property type="entry name" value="Class-IV_PLP-Dep_Aminotrnsfr"/>
</dbReference>